<organism evidence="8 9">
    <name type="scientific">Diaporthe helianthi</name>
    <dbReference type="NCBI Taxonomy" id="158607"/>
    <lineage>
        <taxon>Eukaryota</taxon>
        <taxon>Fungi</taxon>
        <taxon>Dikarya</taxon>
        <taxon>Ascomycota</taxon>
        <taxon>Pezizomycotina</taxon>
        <taxon>Sordariomycetes</taxon>
        <taxon>Sordariomycetidae</taxon>
        <taxon>Diaporthales</taxon>
        <taxon>Diaporthaceae</taxon>
        <taxon>Diaporthe</taxon>
    </lineage>
</organism>
<protein>
    <submittedName>
        <fullName evidence="8">H+ symporter</fullName>
    </submittedName>
</protein>
<comment type="subcellular location">
    <subcellularLocation>
        <location evidence="1">Membrane</location>
        <topology evidence="1">Multi-pass membrane protein</topology>
    </subcellularLocation>
</comment>
<dbReference type="PANTHER" id="PTHR24064">
    <property type="entry name" value="SOLUTE CARRIER FAMILY 22 MEMBER"/>
    <property type="match status" value="1"/>
</dbReference>
<feature type="transmembrane region" description="Helical" evidence="6">
    <location>
        <begin position="489"/>
        <end position="511"/>
    </location>
</feature>
<dbReference type="InParanoid" id="A0A2P5I639"/>
<evidence type="ECO:0000256" key="1">
    <source>
        <dbReference type="ARBA" id="ARBA00004141"/>
    </source>
</evidence>
<dbReference type="CDD" id="cd17364">
    <property type="entry name" value="MFS_PhT"/>
    <property type="match status" value="1"/>
</dbReference>
<feature type="transmembrane region" description="Helical" evidence="6">
    <location>
        <begin position="63"/>
        <end position="94"/>
    </location>
</feature>
<dbReference type="SUPFAM" id="SSF103473">
    <property type="entry name" value="MFS general substrate transporter"/>
    <property type="match status" value="1"/>
</dbReference>
<feature type="transmembrane region" description="Helical" evidence="6">
    <location>
        <begin position="396"/>
        <end position="415"/>
    </location>
</feature>
<evidence type="ECO:0000256" key="3">
    <source>
        <dbReference type="ARBA" id="ARBA00022989"/>
    </source>
</evidence>
<dbReference type="STRING" id="158607.A0A2P5I639"/>
<evidence type="ECO:0000256" key="5">
    <source>
        <dbReference type="SAM" id="MobiDB-lite"/>
    </source>
</evidence>
<dbReference type="AlphaFoldDB" id="A0A2P5I639"/>
<dbReference type="InterPro" id="IPR036259">
    <property type="entry name" value="MFS_trans_sf"/>
</dbReference>
<feature type="transmembrane region" description="Helical" evidence="6">
    <location>
        <begin position="114"/>
        <end position="134"/>
    </location>
</feature>
<evidence type="ECO:0000256" key="6">
    <source>
        <dbReference type="SAM" id="Phobius"/>
    </source>
</evidence>
<dbReference type="PROSITE" id="PS50850">
    <property type="entry name" value="MFS"/>
    <property type="match status" value="1"/>
</dbReference>
<dbReference type="Gene3D" id="1.20.1250.20">
    <property type="entry name" value="MFS general substrate transporter like domains"/>
    <property type="match status" value="2"/>
</dbReference>
<evidence type="ECO:0000256" key="4">
    <source>
        <dbReference type="ARBA" id="ARBA00023136"/>
    </source>
</evidence>
<dbReference type="Proteomes" id="UP000094444">
    <property type="component" value="Unassembled WGS sequence"/>
</dbReference>
<dbReference type="OrthoDB" id="433512at2759"/>
<feature type="transmembrane region" description="Helical" evidence="6">
    <location>
        <begin position="365"/>
        <end position="384"/>
    </location>
</feature>
<dbReference type="GO" id="GO:0022857">
    <property type="term" value="F:transmembrane transporter activity"/>
    <property type="evidence" value="ECO:0007669"/>
    <property type="project" value="InterPro"/>
</dbReference>
<feature type="compositionally biased region" description="Low complexity" evidence="5">
    <location>
        <begin position="661"/>
        <end position="670"/>
    </location>
</feature>
<keyword evidence="2 6" id="KW-0812">Transmembrane</keyword>
<sequence>MEMLPGPRPTTRTRMAHGHSYGGNNAFHNFANDYSHIQDPNLRRRLALSEIDKTPFGSYHIRAVLIAGVGFFIDSYQIFAINLVTIFLGLVFWQGSPEDSKNGFGGSSGHLPTFANQALKVSTSAGIVVGQILFGWLADYVGRRKMYGFELGIILVATLNFALANPSQSVNSTAVFIFHRVIMGVGIGGDYPLSSVITSEYAPTRFRGAMMASVFSMQGFGQLMAAIVALITTVAFKDSFIGIKDFSECDSRCQIAADRCWRLIVGVGALPAAFALYYRITIPETPRYTFDVVHDVEKADRDINSFLSKSKGEIDIVRQARLLKVAGPSLTTPAASWRDLGSYFGCWENAKVLLGTTLSWMLLDLAFYGIGLNNSFILSATGYADGKSLYHKLYNNAVGLIILSVAGSLPGYWAAILTIDTVGRKPLQVGGFLVLTILFCILGFASRHLNTGSIFALYIMAQFFFNLGPNTTTFIVPGECFPTRYRATGHGLSAAAGKIGAIIAQIISLPLMSKRDKDGTSDGLDTLMQIFALFRLTPAPVLCGLFTSFLIPETKGLTLEELAGEPPTSYNSGRNGSVSFDAAASRRWNPFGGGKPAGFSRSRSRGARRSWRRWADMASPTSPTPAAFSDPETCKPVPAKREWWRRNTTRRHGLGGRHNSGDFGMSSSTSSTRVIVTGGTGGSVFPPPVSSPAWNAGWGRIERGQPPDNIRLEDVGGLVT</sequence>
<dbReference type="GO" id="GO:0016020">
    <property type="term" value="C:membrane"/>
    <property type="evidence" value="ECO:0007669"/>
    <property type="project" value="UniProtKB-SubCell"/>
</dbReference>
<name>A0A2P5I639_DIAHE</name>
<feature type="transmembrane region" description="Helical" evidence="6">
    <location>
        <begin position="220"/>
        <end position="240"/>
    </location>
</feature>
<evidence type="ECO:0000259" key="7">
    <source>
        <dbReference type="PROSITE" id="PS50850"/>
    </source>
</evidence>
<gene>
    <name evidence="8" type="ORF">DHEL01_v203628</name>
</gene>
<dbReference type="EMBL" id="MAVT02000224">
    <property type="protein sequence ID" value="POS77979.1"/>
    <property type="molecule type" value="Genomic_DNA"/>
</dbReference>
<keyword evidence="9" id="KW-1185">Reference proteome</keyword>
<feature type="transmembrane region" description="Helical" evidence="6">
    <location>
        <begin position="260"/>
        <end position="280"/>
    </location>
</feature>
<feature type="transmembrane region" description="Helical" evidence="6">
    <location>
        <begin position="146"/>
        <end position="164"/>
    </location>
</feature>
<dbReference type="InterPro" id="IPR020846">
    <property type="entry name" value="MFS_dom"/>
</dbReference>
<feature type="region of interest" description="Disordered" evidence="5">
    <location>
        <begin position="651"/>
        <end position="670"/>
    </location>
</feature>
<keyword evidence="4 6" id="KW-0472">Membrane</keyword>
<dbReference type="InterPro" id="IPR005828">
    <property type="entry name" value="MFS_sugar_transport-like"/>
</dbReference>
<dbReference type="InterPro" id="IPR005829">
    <property type="entry name" value="Sugar_transporter_CS"/>
</dbReference>
<evidence type="ECO:0000313" key="9">
    <source>
        <dbReference type="Proteomes" id="UP000094444"/>
    </source>
</evidence>
<feature type="compositionally biased region" description="Basic and acidic residues" evidence="5">
    <location>
        <begin position="700"/>
        <end position="714"/>
    </location>
</feature>
<feature type="transmembrane region" description="Helical" evidence="6">
    <location>
        <begin position="427"/>
        <end position="445"/>
    </location>
</feature>
<accession>A0A2P5I639</accession>
<reference evidence="8" key="1">
    <citation type="submission" date="2017-09" db="EMBL/GenBank/DDBJ databases">
        <title>Polyketide synthases of a Diaporthe helianthi virulent isolate.</title>
        <authorList>
            <person name="Baroncelli R."/>
        </authorList>
    </citation>
    <scope>NUCLEOTIDE SEQUENCE [LARGE SCALE GENOMIC DNA]</scope>
    <source>
        <strain evidence="8">7/96</strain>
    </source>
</reference>
<feature type="transmembrane region" description="Helical" evidence="6">
    <location>
        <begin position="532"/>
        <end position="551"/>
    </location>
</feature>
<feature type="transmembrane region" description="Helical" evidence="6">
    <location>
        <begin position="452"/>
        <end position="469"/>
    </location>
</feature>
<proteinExistence type="predicted"/>
<keyword evidence="3 6" id="KW-1133">Transmembrane helix</keyword>
<feature type="domain" description="Major facilitator superfamily (MFS) profile" evidence="7">
    <location>
        <begin position="63"/>
        <end position="555"/>
    </location>
</feature>
<feature type="region of interest" description="Disordered" evidence="5">
    <location>
        <begin position="700"/>
        <end position="720"/>
    </location>
</feature>
<dbReference type="Pfam" id="PF00083">
    <property type="entry name" value="Sugar_tr"/>
    <property type="match status" value="1"/>
</dbReference>
<dbReference type="PROSITE" id="PS00217">
    <property type="entry name" value="SUGAR_TRANSPORT_2"/>
    <property type="match status" value="1"/>
</dbReference>
<evidence type="ECO:0000313" key="8">
    <source>
        <dbReference type="EMBL" id="POS77979.1"/>
    </source>
</evidence>
<evidence type="ECO:0000256" key="2">
    <source>
        <dbReference type="ARBA" id="ARBA00022692"/>
    </source>
</evidence>
<comment type="caution">
    <text evidence="8">The sequence shown here is derived from an EMBL/GenBank/DDBJ whole genome shotgun (WGS) entry which is preliminary data.</text>
</comment>